<gene>
    <name evidence="8" type="ORF">GCM10023184_06960</name>
</gene>
<dbReference type="InterPro" id="IPR002797">
    <property type="entry name" value="Polysacc_synth"/>
</dbReference>
<evidence type="ECO:0000256" key="6">
    <source>
        <dbReference type="SAM" id="MobiDB-lite"/>
    </source>
</evidence>
<feature type="transmembrane region" description="Helical" evidence="7">
    <location>
        <begin position="326"/>
        <end position="348"/>
    </location>
</feature>
<feature type="transmembrane region" description="Helical" evidence="7">
    <location>
        <begin position="293"/>
        <end position="320"/>
    </location>
</feature>
<evidence type="ECO:0000313" key="9">
    <source>
        <dbReference type="Proteomes" id="UP001501725"/>
    </source>
</evidence>
<evidence type="ECO:0000256" key="7">
    <source>
        <dbReference type="SAM" id="Phobius"/>
    </source>
</evidence>
<keyword evidence="9" id="KW-1185">Reference proteome</keyword>
<feature type="transmembrane region" description="Helical" evidence="7">
    <location>
        <begin position="7"/>
        <end position="29"/>
    </location>
</feature>
<feature type="transmembrane region" description="Helical" evidence="7">
    <location>
        <begin position="112"/>
        <end position="132"/>
    </location>
</feature>
<evidence type="ECO:0000313" key="8">
    <source>
        <dbReference type="EMBL" id="GAA4321289.1"/>
    </source>
</evidence>
<feature type="transmembrane region" description="Helical" evidence="7">
    <location>
        <begin position="381"/>
        <end position="402"/>
    </location>
</feature>
<proteinExistence type="predicted"/>
<dbReference type="Proteomes" id="UP001501725">
    <property type="component" value="Unassembled WGS sequence"/>
</dbReference>
<evidence type="ECO:0000256" key="3">
    <source>
        <dbReference type="ARBA" id="ARBA00022692"/>
    </source>
</evidence>
<organism evidence="8 9">
    <name type="scientific">Flaviaesturariibacter amylovorans</name>
    <dbReference type="NCBI Taxonomy" id="1084520"/>
    <lineage>
        <taxon>Bacteria</taxon>
        <taxon>Pseudomonadati</taxon>
        <taxon>Bacteroidota</taxon>
        <taxon>Chitinophagia</taxon>
        <taxon>Chitinophagales</taxon>
        <taxon>Chitinophagaceae</taxon>
        <taxon>Flaviaestuariibacter</taxon>
    </lineage>
</organism>
<dbReference type="EMBL" id="BAABGY010000002">
    <property type="protein sequence ID" value="GAA4321289.1"/>
    <property type="molecule type" value="Genomic_DNA"/>
</dbReference>
<feature type="transmembrane region" description="Helical" evidence="7">
    <location>
        <begin position="41"/>
        <end position="67"/>
    </location>
</feature>
<comment type="subcellular location">
    <subcellularLocation>
        <location evidence="1">Cell membrane</location>
        <topology evidence="1">Multi-pass membrane protein</topology>
    </subcellularLocation>
</comment>
<feature type="transmembrane region" description="Helical" evidence="7">
    <location>
        <begin position="79"/>
        <end position="100"/>
    </location>
</feature>
<feature type="transmembrane region" description="Helical" evidence="7">
    <location>
        <begin position="355"/>
        <end position="375"/>
    </location>
</feature>
<sequence>MLSKLKPFYIYTFTTFFTAGVSFVVFSFLTHSLNAADYGVINLYSAFCIFMTPFIGLGMQVMLGVDFFKLSEGDFKHQFVNAMALPLLATLGFTALFAVFHRQVEALLHVNTVFAVTFPLCCFMILVSDIFLVQLRNRGNHLGFAAVSIVKNLVEVSTTVLFIYFIPLAWKGRLLGSNAALLVSLLIAIYLVRRWRLMEGKFESSKLKANFRIGLPLVPERLAIFVFSFSDRFFIDHFSTVKDVGQYSAGAQISVIVRLMIVTLLTTFQPGILRELAREQINFAALRKINLQFIAVCLATMLGMLALTPLIFRFFIGAAFQEGQAYAFFLTLGMFFSGLQSMFMTYLLFLKKNKLLMVTSLVGVVTCCALNYVNVSYFGPIGATYTSVAVYALMSGITLYFVNQFYGLRKLLGGNPLRRQATPPPAGEPEPPRVKETAGGE</sequence>
<feature type="transmembrane region" description="Helical" evidence="7">
    <location>
        <begin position="255"/>
        <end position="273"/>
    </location>
</feature>
<evidence type="ECO:0000256" key="4">
    <source>
        <dbReference type="ARBA" id="ARBA00022989"/>
    </source>
</evidence>
<feature type="region of interest" description="Disordered" evidence="6">
    <location>
        <begin position="419"/>
        <end position="441"/>
    </location>
</feature>
<feature type="compositionally biased region" description="Basic and acidic residues" evidence="6">
    <location>
        <begin position="430"/>
        <end position="441"/>
    </location>
</feature>
<dbReference type="PANTHER" id="PTHR30250">
    <property type="entry name" value="PST FAMILY PREDICTED COLANIC ACID TRANSPORTER"/>
    <property type="match status" value="1"/>
</dbReference>
<name>A0ABP8GC30_9BACT</name>
<evidence type="ECO:0000256" key="2">
    <source>
        <dbReference type="ARBA" id="ARBA00022475"/>
    </source>
</evidence>
<feature type="transmembrane region" description="Helical" evidence="7">
    <location>
        <begin position="144"/>
        <end position="166"/>
    </location>
</feature>
<feature type="transmembrane region" description="Helical" evidence="7">
    <location>
        <begin position="172"/>
        <end position="192"/>
    </location>
</feature>
<protein>
    <recommendedName>
        <fullName evidence="10">Polysaccharide biosynthesis protein C-terminal domain-containing protein</fullName>
    </recommendedName>
</protein>
<keyword evidence="3 7" id="KW-0812">Transmembrane</keyword>
<keyword evidence="2" id="KW-1003">Cell membrane</keyword>
<evidence type="ECO:0000256" key="1">
    <source>
        <dbReference type="ARBA" id="ARBA00004651"/>
    </source>
</evidence>
<dbReference type="Pfam" id="PF01943">
    <property type="entry name" value="Polysacc_synt"/>
    <property type="match status" value="1"/>
</dbReference>
<dbReference type="InterPro" id="IPR050833">
    <property type="entry name" value="Poly_Biosynth_Transport"/>
</dbReference>
<dbReference type="PANTHER" id="PTHR30250:SF11">
    <property type="entry name" value="O-ANTIGEN TRANSPORTER-RELATED"/>
    <property type="match status" value="1"/>
</dbReference>
<reference evidence="9" key="1">
    <citation type="journal article" date="2019" name="Int. J. Syst. Evol. Microbiol.">
        <title>The Global Catalogue of Microorganisms (GCM) 10K type strain sequencing project: providing services to taxonomists for standard genome sequencing and annotation.</title>
        <authorList>
            <consortium name="The Broad Institute Genomics Platform"/>
            <consortium name="The Broad Institute Genome Sequencing Center for Infectious Disease"/>
            <person name="Wu L."/>
            <person name="Ma J."/>
        </authorList>
    </citation>
    <scope>NUCLEOTIDE SEQUENCE [LARGE SCALE GENOMIC DNA]</scope>
    <source>
        <strain evidence="9">JCM 17919</strain>
    </source>
</reference>
<accession>A0ABP8GC30</accession>
<evidence type="ECO:0008006" key="10">
    <source>
        <dbReference type="Google" id="ProtNLM"/>
    </source>
</evidence>
<dbReference type="RefSeq" id="WP_345253423.1">
    <property type="nucleotide sequence ID" value="NZ_BAABGY010000002.1"/>
</dbReference>
<keyword evidence="5 7" id="KW-0472">Membrane</keyword>
<evidence type="ECO:0000256" key="5">
    <source>
        <dbReference type="ARBA" id="ARBA00023136"/>
    </source>
</evidence>
<comment type="caution">
    <text evidence="8">The sequence shown here is derived from an EMBL/GenBank/DDBJ whole genome shotgun (WGS) entry which is preliminary data.</text>
</comment>
<keyword evidence="4 7" id="KW-1133">Transmembrane helix</keyword>